<feature type="transmembrane region" description="Helical" evidence="1">
    <location>
        <begin position="199"/>
        <end position="226"/>
    </location>
</feature>
<accession>A0ABQ1GE48</accession>
<evidence type="ECO:0000313" key="3">
    <source>
        <dbReference type="Proteomes" id="UP000618591"/>
    </source>
</evidence>
<feature type="transmembrane region" description="Helical" evidence="1">
    <location>
        <begin position="59"/>
        <end position="79"/>
    </location>
</feature>
<dbReference type="Proteomes" id="UP000618591">
    <property type="component" value="Unassembled WGS sequence"/>
</dbReference>
<keyword evidence="1" id="KW-0472">Membrane</keyword>
<feature type="transmembrane region" description="Helical" evidence="1">
    <location>
        <begin position="100"/>
        <end position="118"/>
    </location>
</feature>
<evidence type="ECO:0000313" key="2">
    <source>
        <dbReference type="EMBL" id="GGA41852.1"/>
    </source>
</evidence>
<proteinExistence type="predicted"/>
<protein>
    <submittedName>
        <fullName evidence="2">Uncharacterized protein</fullName>
    </submittedName>
</protein>
<reference evidence="3" key="1">
    <citation type="journal article" date="2019" name="Int. J. Syst. Evol. Microbiol.">
        <title>The Global Catalogue of Microorganisms (GCM) 10K type strain sequencing project: providing services to taxonomists for standard genome sequencing and annotation.</title>
        <authorList>
            <consortium name="The Broad Institute Genomics Platform"/>
            <consortium name="The Broad Institute Genome Sequencing Center for Infectious Disease"/>
            <person name="Wu L."/>
            <person name="Ma J."/>
        </authorList>
    </citation>
    <scope>NUCLEOTIDE SEQUENCE [LARGE SCALE GENOMIC DNA]</scope>
    <source>
        <strain evidence="3">CGMCC 1.10106</strain>
    </source>
</reference>
<organism evidence="2 3">
    <name type="scientific">Sphingomonas psychrolutea</name>
    <dbReference type="NCBI Taxonomy" id="1259676"/>
    <lineage>
        <taxon>Bacteria</taxon>
        <taxon>Pseudomonadati</taxon>
        <taxon>Pseudomonadota</taxon>
        <taxon>Alphaproteobacteria</taxon>
        <taxon>Sphingomonadales</taxon>
        <taxon>Sphingomonadaceae</taxon>
        <taxon>Sphingomonas</taxon>
    </lineage>
</organism>
<comment type="caution">
    <text evidence="2">The sequence shown here is derived from an EMBL/GenBank/DDBJ whole genome shotgun (WGS) entry which is preliminary data.</text>
</comment>
<evidence type="ECO:0000256" key="1">
    <source>
        <dbReference type="SAM" id="Phobius"/>
    </source>
</evidence>
<feature type="transmembrane region" description="Helical" evidence="1">
    <location>
        <begin position="124"/>
        <end position="149"/>
    </location>
</feature>
<keyword evidence="3" id="KW-1185">Reference proteome</keyword>
<name>A0ABQ1GE48_9SPHN</name>
<sequence>MTFFQALRRTYGGSIAFLIACPLLALVPVFFEVVQHIVEVKIGMYQSIAMAKAVEHDPWRMGFGMIKVIALILPGYWIVRFLAWRDPRAAARPDARAVRLFAGFAAFQIALAVLQLFVLPQIGWVLLATFVGGQVIGILIAAWGVAAALGNAAIGPRASVAIMARQIPWTFVFSLVAMLPLMVPHYAFAALAILGPKALLWTVLLIDSLLVGWLSAVLVAASYVAAERAAGRAGVSLRG</sequence>
<feature type="transmembrane region" description="Helical" evidence="1">
    <location>
        <begin position="169"/>
        <end position="193"/>
    </location>
</feature>
<keyword evidence="1" id="KW-0812">Transmembrane</keyword>
<dbReference type="RefSeq" id="WP_188445780.1">
    <property type="nucleotide sequence ID" value="NZ_BMDW01000004.1"/>
</dbReference>
<dbReference type="EMBL" id="BMDW01000004">
    <property type="protein sequence ID" value="GGA41852.1"/>
    <property type="molecule type" value="Genomic_DNA"/>
</dbReference>
<feature type="transmembrane region" description="Helical" evidence="1">
    <location>
        <begin position="12"/>
        <end position="31"/>
    </location>
</feature>
<keyword evidence="1" id="KW-1133">Transmembrane helix</keyword>
<gene>
    <name evidence="2" type="ORF">GCM10011395_10200</name>
</gene>